<evidence type="ECO:0000313" key="1">
    <source>
        <dbReference type="EMBL" id="KAK9687943.1"/>
    </source>
</evidence>
<comment type="caution">
    <text evidence="1">The sequence shown here is derived from an EMBL/GenBank/DDBJ whole genome shotgun (WGS) entry which is preliminary data.</text>
</comment>
<protein>
    <submittedName>
        <fullName evidence="1">Uncharacterized protein</fullName>
    </submittedName>
</protein>
<keyword evidence="2" id="KW-1185">Reference proteome</keyword>
<reference evidence="1 2" key="1">
    <citation type="journal article" date="2024" name="BMC Genomics">
        <title>De novo assembly and annotation of Popillia japonica's genome with initial clues to its potential as an invasive pest.</title>
        <authorList>
            <person name="Cucini C."/>
            <person name="Boschi S."/>
            <person name="Funari R."/>
            <person name="Cardaioli E."/>
            <person name="Iannotti N."/>
            <person name="Marturano G."/>
            <person name="Paoli F."/>
            <person name="Bruttini M."/>
            <person name="Carapelli A."/>
            <person name="Frati F."/>
            <person name="Nardi F."/>
        </authorList>
    </citation>
    <scope>NUCLEOTIDE SEQUENCE [LARGE SCALE GENOMIC DNA]</scope>
    <source>
        <strain evidence="1">DMR45628</strain>
    </source>
</reference>
<organism evidence="1 2">
    <name type="scientific">Popillia japonica</name>
    <name type="common">Japanese beetle</name>
    <dbReference type="NCBI Taxonomy" id="7064"/>
    <lineage>
        <taxon>Eukaryota</taxon>
        <taxon>Metazoa</taxon>
        <taxon>Ecdysozoa</taxon>
        <taxon>Arthropoda</taxon>
        <taxon>Hexapoda</taxon>
        <taxon>Insecta</taxon>
        <taxon>Pterygota</taxon>
        <taxon>Neoptera</taxon>
        <taxon>Endopterygota</taxon>
        <taxon>Coleoptera</taxon>
        <taxon>Polyphaga</taxon>
        <taxon>Scarabaeiformia</taxon>
        <taxon>Scarabaeidae</taxon>
        <taxon>Rutelinae</taxon>
        <taxon>Popillia</taxon>
    </lineage>
</organism>
<proteinExistence type="predicted"/>
<dbReference type="Proteomes" id="UP001458880">
    <property type="component" value="Unassembled WGS sequence"/>
</dbReference>
<accession>A0AAW1IEN0</accession>
<dbReference type="PANTHER" id="PTHR33198">
    <property type="entry name" value="ANK_REP_REGION DOMAIN-CONTAINING PROTEIN-RELATED"/>
    <property type="match status" value="1"/>
</dbReference>
<gene>
    <name evidence="1" type="ORF">QE152_g35904</name>
</gene>
<dbReference type="AlphaFoldDB" id="A0AAW1IEN0"/>
<sequence length="175" mass="19936">MAENINKPSTLQIRGNPKADCIEWIDGLKIFLIAAGLEQVGDKRKIALLINMIGEDGHSHELIKHFTCADTEEKNKYKIVVKKFQDYCTRVKNIIVERFNFNNAVQKYGETFESFLTELRNKASMCEFGVLHEGLISDRIVCGIKGKALQKRLLQESNLALRDCVEIRIHSGRAK</sequence>
<dbReference type="PANTHER" id="PTHR33198:SF20">
    <property type="entry name" value="RETROTRANSPOSON GAG DOMAIN-CONTAINING PROTEIN"/>
    <property type="match status" value="1"/>
</dbReference>
<name>A0AAW1IEN0_POPJA</name>
<dbReference type="EMBL" id="JASPKY010000613">
    <property type="protein sequence ID" value="KAK9687943.1"/>
    <property type="molecule type" value="Genomic_DNA"/>
</dbReference>
<evidence type="ECO:0000313" key="2">
    <source>
        <dbReference type="Proteomes" id="UP001458880"/>
    </source>
</evidence>